<evidence type="ECO:0000256" key="3">
    <source>
        <dbReference type="ARBA" id="ARBA00022723"/>
    </source>
</evidence>
<organism evidence="8 9">
    <name type="scientific">Micavibrio aeruginosavorus EPB</name>
    <dbReference type="NCBI Taxonomy" id="349215"/>
    <lineage>
        <taxon>Bacteria</taxon>
        <taxon>Pseudomonadati</taxon>
        <taxon>Bdellovibrionota</taxon>
        <taxon>Bdellovibrionia</taxon>
        <taxon>Bdellovibrionales</taxon>
        <taxon>Pseudobdellovibrionaceae</taxon>
        <taxon>Micavibrio</taxon>
    </lineage>
</organism>
<name>M4VUN9_9BACT</name>
<dbReference type="PANTHER" id="PTHR11002:SF76">
    <property type="entry name" value="CARBONIC ANHYDRASE"/>
    <property type="match status" value="1"/>
</dbReference>
<comment type="cofactor">
    <cofactor evidence="7">
        <name>Zn(2+)</name>
        <dbReference type="ChEBI" id="CHEBI:29105"/>
    </cofactor>
    <text evidence="7">Binds 1 zinc ion per subunit.</text>
</comment>
<dbReference type="GO" id="GO:0008270">
    <property type="term" value="F:zinc ion binding"/>
    <property type="evidence" value="ECO:0007669"/>
    <property type="project" value="InterPro"/>
</dbReference>
<evidence type="ECO:0000313" key="8">
    <source>
        <dbReference type="EMBL" id="AGH96919.1"/>
    </source>
</evidence>
<dbReference type="KEGG" id="man:A11S_82"/>
<dbReference type="InterPro" id="IPR001765">
    <property type="entry name" value="Carbonic_anhydrase"/>
</dbReference>
<dbReference type="Pfam" id="PF00484">
    <property type="entry name" value="Pro_CA"/>
    <property type="match status" value="1"/>
</dbReference>
<comment type="similarity">
    <text evidence="1">Belongs to the beta-class carbonic anhydrase family.</text>
</comment>
<dbReference type="SMART" id="SM00947">
    <property type="entry name" value="Pro_CA"/>
    <property type="match status" value="1"/>
</dbReference>
<protein>
    <recommendedName>
        <fullName evidence="2">carbonic anhydrase</fullName>
        <ecNumber evidence="2">4.2.1.1</ecNumber>
    </recommendedName>
</protein>
<evidence type="ECO:0000313" key="9">
    <source>
        <dbReference type="Proteomes" id="UP000011932"/>
    </source>
</evidence>
<dbReference type="CDD" id="cd00884">
    <property type="entry name" value="beta_CA_cladeB"/>
    <property type="match status" value="1"/>
</dbReference>
<dbReference type="InterPro" id="IPR045066">
    <property type="entry name" value="Beta_CA_cladeB"/>
</dbReference>
<feature type="binding site" evidence="7">
    <location>
        <position position="101"/>
    </location>
    <ligand>
        <name>Zn(2+)</name>
        <dbReference type="ChEBI" id="CHEBI:29105"/>
    </ligand>
</feature>
<evidence type="ECO:0000256" key="4">
    <source>
        <dbReference type="ARBA" id="ARBA00022833"/>
    </source>
</evidence>
<proteinExistence type="inferred from homology"/>
<evidence type="ECO:0000256" key="2">
    <source>
        <dbReference type="ARBA" id="ARBA00012925"/>
    </source>
</evidence>
<evidence type="ECO:0000256" key="5">
    <source>
        <dbReference type="ARBA" id="ARBA00023239"/>
    </source>
</evidence>
<reference evidence="8 9" key="1">
    <citation type="journal article" date="2013" name="ISME J.">
        <title>By their genes ye shall know them: genomic signatures of predatory bacteria.</title>
        <authorList>
            <person name="Pasternak Z."/>
            <person name="Pietrokovski S."/>
            <person name="Rotem O."/>
            <person name="Gophna U."/>
            <person name="Lurie-Weinberger M.N."/>
            <person name="Jurkevitch E."/>
        </authorList>
    </citation>
    <scope>NUCLEOTIDE SEQUENCE [LARGE SCALE GENOMIC DNA]</scope>
    <source>
        <strain evidence="8">EPB</strain>
    </source>
</reference>
<dbReference type="Proteomes" id="UP000011932">
    <property type="component" value="Chromosome"/>
</dbReference>
<accession>M4VUN9</accession>
<dbReference type="EMBL" id="CP003538">
    <property type="protein sequence ID" value="AGH96919.1"/>
    <property type="molecule type" value="Genomic_DNA"/>
</dbReference>
<dbReference type="EC" id="4.2.1.1" evidence="2"/>
<keyword evidence="3 7" id="KW-0479">Metal-binding</keyword>
<dbReference type="OrthoDB" id="9797527at2"/>
<feature type="binding site" evidence="7">
    <location>
        <position position="104"/>
    </location>
    <ligand>
        <name>Zn(2+)</name>
        <dbReference type="ChEBI" id="CHEBI:29105"/>
    </ligand>
</feature>
<evidence type="ECO:0000256" key="6">
    <source>
        <dbReference type="ARBA" id="ARBA00048348"/>
    </source>
</evidence>
<dbReference type="PATRIC" id="fig|349215.9.peg.83"/>
<dbReference type="SUPFAM" id="SSF53056">
    <property type="entry name" value="beta-carbonic anhydrase, cab"/>
    <property type="match status" value="1"/>
</dbReference>
<dbReference type="AlphaFoldDB" id="M4VUN9"/>
<comment type="catalytic activity">
    <reaction evidence="6">
        <text>hydrogencarbonate + H(+) = CO2 + H2O</text>
        <dbReference type="Rhea" id="RHEA:10748"/>
        <dbReference type="ChEBI" id="CHEBI:15377"/>
        <dbReference type="ChEBI" id="CHEBI:15378"/>
        <dbReference type="ChEBI" id="CHEBI:16526"/>
        <dbReference type="ChEBI" id="CHEBI:17544"/>
        <dbReference type="EC" id="4.2.1.1"/>
    </reaction>
</comment>
<dbReference type="PANTHER" id="PTHR11002">
    <property type="entry name" value="CARBONIC ANHYDRASE"/>
    <property type="match status" value="1"/>
</dbReference>
<dbReference type="Gene3D" id="3.40.1050.10">
    <property type="entry name" value="Carbonic anhydrase"/>
    <property type="match status" value="1"/>
</dbReference>
<evidence type="ECO:0000256" key="7">
    <source>
        <dbReference type="PIRSR" id="PIRSR601765-1"/>
    </source>
</evidence>
<dbReference type="InterPro" id="IPR036874">
    <property type="entry name" value="Carbonic_anhydrase_sf"/>
</dbReference>
<keyword evidence="4 7" id="KW-0862">Zinc</keyword>
<sequence length="203" mass="22389">MDQLIEGYRRFRETGWPERKRIFRQLAERGQKPRALIVSCVDSRVDPTMIFDCGPGEILIVRNVANLVPPYAPDSAYHGTSAALEFGVRVLEIPHLIVLGHGMCGGVSALLNGAPAHAQDFVAPWMQIAESARVKTTAIPDAVERQTCCEHEVIKVSLNNLMTFPWIAERVEQGTLSLHGAWYAIESGVLETLQADGTFQPVP</sequence>
<dbReference type="GO" id="GO:0004089">
    <property type="term" value="F:carbonate dehydratase activity"/>
    <property type="evidence" value="ECO:0007669"/>
    <property type="project" value="UniProtKB-EC"/>
</dbReference>
<dbReference type="RefSeq" id="WP_015466484.1">
    <property type="nucleotide sequence ID" value="NC_020812.1"/>
</dbReference>
<feature type="binding site" evidence="7">
    <location>
        <position position="42"/>
    </location>
    <ligand>
        <name>Zn(2+)</name>
        <dbReference type="ChEBI" id="CHEBI:29105"/>
    </ligand>
</feature>
<dbReference type="STRING" id="349215.A11S_82"/>
<feature type="binding site" evidence="7">
    <location>
        <position position="40"/>
    </location>
    <ligand>
        <name>Zn(2+)</name>
        <dbReference type="ChEBI" id="CHEBI:29105"/>
    </ligand>
</feature>
<keyword evidence="5 8" id="KW-0456">Lyase</keyword>
<dbReference type="HOGENOM" id="CLU_053879_5_3_5"/>
<evidence type="ECO:0000256" key="1">
    <source>
        <dbReference type="ARBA" id="ARBA00006217"/>
    </source>
</evidence>
<gene>
    <name evidence="8" type="ORF">A11S_82</name>
</gene>